<dbReference type="AlphaFoldDB" id="A0A3R9P0N4"/>
<dbReference type="PROSITE" id="PS01124">
    <property type="entry name" value="HTH_ARAC_FAMILY_2"/>
    <property type="match status" value="1"/>
</dbReference>
<dbReference type="Pfam" id="PF12833">
    <property type="entry name" value="HTH_18"/>
    <property type="match status" value="1"/>
</dbReference>
<dbReference type="SMART" id="SM00342">
    <property type="entry name" value="HTH_ARAC"/>
    <property type="match status" value="1"/>
</dbReference>
<dbReference type="EMBL" id="RSDW01000001">
    <property type="protein sequence ID" value="RSL19243.1"/>
    <property type="molecule type" value="Genomic_DNA"/>
</dbReference>
<dbReference type="RefSeq" id="WP_125487497.1">
    <property type="nucleotide sequence ID" value="NZ_RSDW01000001.1"/>
</dbReference>
<dbReference type="PANTHER" id="PTHR11019">
    <property type="entry name" value="HTH-TYPE TRANSCRIPTIONAL REGULATOR NIMR"/>
    <property type="match status" value="1"/>
</dbReference>
<dbReference type="InterPro" id="IPR003313">
    <property type="entry name" value="AraC-bd"/>
</dbReference>
<evidence type="ECO:0000313" key="6">
    <source>
        <dbReference type="EMBL" id="RSL19243.1"/>
    </source>
</evidence>
<evidence type="ECO:0000256" key="3">
    <source>
        <dbReference type="ARBA" id="ARBA00023125"/>
    </source>
</evidence>
<protein>
    <submittedName>
        <fullName evidence="6">AraC family transcriptional regulator</fullName>
    </submittedName>
</protein>
<dbReference type="Pfam" id="PF02311">
    <property type="entry name" value="AraC_binding"/>
    <property type="match status" value="1"/>
</dbReference>
<evidence type="ECO:0000256" key="4">
    <source>
        <dbReference type="ARBA" id="ARBA00023163"/>
    </source>
</evidence>
<accession>A0A3R9P0N4</accession>
<evidence type="ECO:0000256" key="1">
    <source>
        <dbReference type="ARBA" id="ARBA00022491"/>
    </source>
</evidence>
<proteinExistence type="predicted"/>
<feature type="domain" description="HTH araC/xylS-type" evidence="5">
    <location>
        <begin position="162"/>
        <end position="259"/>
    </location>
</feature>
<dbReference type="Gene3D" id="1.10.10.60">
    <property type="entry name" value="Homeodomain-like"/>
    <property type="match status" value="1"/>
</dbReference>
<dbReference type="InterPro" id="IPR018060">
    <property type="entry name" value="HTH_AraC"/>
</dbReference>
<dbReference type="Gene3D" id="2.60.120.10">
    <property type="entry name" value="Jelly Rolls"/>
    <property type="match status" value="1"/>
</dbReference>
<keyword evidence="2" id="KW-0805">Transcription regulation</keyword>
<dbReference type="InterPro" id="IPR011051">
    <property type="entry name" value="RmlC_Cupin_sf"/>
</dbReference>
<evidence type="ECO:0000256" key="2">
    <source>
        <dbReference type="ARBA" id="ARBA00023015"/>
    </source>
</evidence>
<name>A0A3R9P0N4_9BACT</name>
<dbReference type="InterPro" id="IPR009057">
    <property type="entry name" value="Homeodomain-like_sf"/>
</dbReference>
<gene>
    <name evidence="6" type="ORF">EDE15_4903</name>
</gene>
<evidence type="ECO:0000259" key="5">
    <source>
        <dbReference type="PROSITE" id="PS01124"/>
    </source>
</evidence>
<keyword evidence="4" id="KW-0804">Transcription</keyword>
<comment type="caution">
    <text evidence="6">The sequence shown here is derived from an EMBL/GenBank/DDBJ whole genome shotgun (WGS) entry which is preliminary data.</text>
</comment>
<dbReference type="PANTHER" id="PTHR11019:SF159">
    <property type="entry name" value="TRANSCRIPTIONAL REGULATOR-RELATED"/>
    <property type="match status" value="1"/>
</dbReference>
<keyword evidence="1" id="KW-0678">Repressor</keyword>
<dbReference type="FunFam" id="1.10.10.60:FF:000132">
    <property type="entry name" value="AraC family transcriptional regulator"/>
    <property type="match status" value="1"/>
</dbReference>
<dbReference type="InterPro" id="IPR014710">
    <property type="entry name" value="RmlC-like_jellyroll"/>
</dbReference>
<organism evidence="6 7">
    <name type="scientific">Edaphobacter aggregans</name>
    <dbReference type="NCBI Taxonomy" id="570835"/>
    <lineage>
        <taxon>Bacteria</taxon>
        <taxon>Pseudomonadati</taxon>
        <taxon>Acidobacteriota</taxon>
        <taxon>Terriglobia</taxon>
        <taxon>Terriglobales</taxon>
        <taxon>Acidobacteriaceae</taxon>
        <taxon>Edaphobacter</taxon>
    </lineage>
</organism>
<dbReference type="CDD" id="cd06124">
    <property type="entry name" value="cupin_NimR-like_N"/>
    <property type="match status" value="1"/>
</dbReference>
<dbReference type="SUPFAM" id="SSF46689">
    <property type="entry name" value="Homeodomain-like"/>
    <property type="match status" value="1"/>
</dbReference>
<dbReference type="SUPFAM" id="SSF51182">
    <property type="entry name" value="RmlC-like cupins"/>
    <property type="match status" value="1"/>
</dbReference>
<evidence type="ECO:0000313" key="7">
    <source>
        <dbReference type="Proteomes" id="UP000269669"/>
    </source>
</evidence>
<reference evidence="6 7" key="1">
    <citation type="submission" date="2018-12" db="EMBL/GenBank/DDBJ databases">
        <title>Sequencing of bacterial isolates from soil warming experiment in Harvard Forest, Massachusetts, USA.</title>
        <authorList>
            <person name="Deangelis K."/>
        </authorList>
    </citation>
    <scope>NUCLEOTIDE SEQUENCE [LARGE SCALE GENOMIC DNA]</scope>
    <source>
        <strain evidence="6 7">EB153</strain>
    </source>
</reference>
<keyword evidence="7" id="KW-1185">Reference proteome</keyword>
<dbReference type="GO" id="GO:0003700">
    <property type="term" value="F:DNA-binding transcription factor activity"/>
    <property type="evidence" value="ECO:0007669"/>
    <property type="project" value="InterPro"/>
</dbReference>
<dbReference type="GO" id="GO:0043565">
    <property type="term" value="F:sequence-specific DNA binding"/>
    <property type="evidence" value="ECO:0007669"/>
    <property type="project" value="InterPro"/>
</dbReference>
<keyword evidence="3" id="KW-0238">DNA-binding</keyword>
<dbReference type="Proteomes" id="UP000269669">
    <property type="component" value="Unassembled WGS sequence"/>
</dbReference>
<dbReference type="OrthoDB" id="2039152at2"/>
<sequence length="260" mass="29367">MLQKRQTAIFDCLGDSHSQITTLTHDYAAGRVIPLHFHDRDQLVYASRGVMTVRTSDGTWVVPTYRAVWIPATVHHTITMSGTVAMRTLYFKPRLAKALPRDCCVVNVSPLLKELILHACAFAFLRKTIPWQRHLIEVIIDQVETIQMVPLQLPNPTDPRALRIAQALLTDPSESRPLRQLCKVAGAGKRTVERLFQEDVGITFGKWRQQLRLMRAMQLLAEGKKVTHAAFEAGYSTPSAFISMFRKTLGTTPAVYFRAD</sequence>